<evidence type="ECO:0000256" key="1">
    <source>
        <dbReference type="ARBA" id="ARBA00004173"/>
    </source>
</evidence>
<dbReference type="GO" id="GO:0005762">
    <property type="term" value="C:mitochondrial large ribosomal subunit"/>
    <property type="evidence" value="ECO:0007669"/>
    <property type="project" value="TreeGrafter"/>
</dbReference>
<dbReference type="InterPro" id="IPR010729">
    <property type="entry name" value="Ribosomal_uL29_mit"/>
</dbReference>
<evidence type="ECO:0000256" key="4">
    <source>
        <dbReference type="ARBA" id="ARBA00023128"/>
    </source>
</evidence>
<dbReference type="GO" id="GO:0032543">
    <property type="term" value="P:mitochondrial translation"/>
    <property type="evidence" value="ECO:0007669"/>
    <property type="project" value="TreeGrafter"/>
</dbReference>
<evidence type="ECO:0000256" key="3">
    <source>
        <dbReference type="ARBA" id="ARBA00022980"/>
    </source>
</evidence>
<keyword evidence="5" id="KW-0687">Ribonucleoprotein</keyword>
<organism evidence="8 9">
    <name type="scientific">Haemaphysalis longicornis</name>
    <name type="common">Bush tick</name>
    <dbReference type="NCBI Taxonomy" id="44386"/>
    <lineage>
        <taxon>Eukaryota</taxon>
        <taxon>Metazoa</taxon>
        <taxon>Ecdysozoa</taxon>
        <taxon>Arthropoda</taxon>
        <taxon>Chelicerata</taxon>
        <taxon>Arachnida</taxon>
        <taxon>Acari</taxon>
        <taxon>Parasitiformes</taxon>
        <taxon>Ixodida</taxon>
        <taxon>Ixodoidea</taxon>
        <taxon>Ixodidae</taxon>
        <taxon>Haemaphysalinae</taxon>
        <taxon>Haemaphysalis</taxon>
    </lineage>
</organism>
<reference evidence="8 9" key="1">
    <citation type="journal article" date="2020" name="Cell">
        <title>Large-Scale Comparative Analyses of Tick Genomes Elucidate Their Genetic Diversity and Vector Capacities.</title>
        <authorList>
            <consortium name="Tick Genome and Microbiome Consortium (TIGMIC)"/>
            <person name="Jia N."/>
            <person name="Wang J."/>
            <person name="Shi W."/>
            <person name="Du L."/>
            <person name="Sun Y."/>
            <person name="Zhan W."/>
            <person name="Jiang J.F."/>
            <person name="Wang Q."/>
            <person name="Zhang B."/>
            <person name="Ji P."/>
            <person name="Bell-Sakyi L."/>
            <person name="Cui X.M."/>
            <person name="Yuan T.T."/>
            <person name="Jiang B.G."/>
            <person name="Yang W.F."/>
            <person name="Lam T.T."/>
            <person name="Chang Q.C."/>
            <person name="Ding S.J."/>
            <person name="Wang X.J."/>
            <person name="Zhu J.G."/>
            <person name="Ruan X.D."/>
            <person name="Zhao L."/>
            <person name="Wei J.T."/>
            <person name="Ye R.Z."/>
            <person name="Que T.C."/>
            <person name="Du C.H."/>
            <person name="Zhou Y.H."/>
            <person name="Cheng J.X."/>
            <person name="Dai P.F."/>
            <person name="Guo W.B."/>
            <person name="Han X.H."/>
            <person name="Huang E.J."/>
            <person name="Li L.F."/>
            <person name="Wei W."/>
            <person name="Gao Y.C."/>
            <person name="Liu J.Z."/>
            <person name="Shao H.Z."/>
            <person name="Wang X."/>
            <person name="Wang C.C."/>
            <person name="Yang T.C."/>
            <person name="Huo Q.B."/>
            <person name="Li W."/>
            <person name="Chen H.Y."/>
            <person name="Chen S.E."/>
            <person name="Zhou L.G."/>
            <person name="Ni X.B."/>
            <person name="Tian J.H."/>
            <person name="Sheng Y."/>
            <person name="Liu T."/>
            <person name="Pan Y.S."/>
            <person name="Xia L.Y."/>
            <person name="Li J."/>
            <person name="Zhao F."/>
            <person name="Cao W.C."/>
        </authorList>
    </citation>
    <scope>NUCLEOTIDE SEQUENCE [LARGE SCALE GENOMIC DNA]</scope>
    <source>
        <strain evidence="8">HaeL-2018</strain>
    </source>
</reference>
<proteinExistence type="inferred from homology"/>
<evidence type="ECO:0000256" key="7">
    <source>
        <dbReference type="SAM" id="MobiDB-lite"/>
    </source>
</evidence>
<dbReference type="Pfam" id="PF06984">
    <property type="entry name" value="MRP-L47"/>
    <property type="match status" value="1"/>
</dbReference>
<keyword evidence="4" id="KW-0496">Mitochondrion</keyword>
<dbReference type="PANTHER" id="PTHR21183">
    <property type="entry name" value="RIBOSOMAL PROTEIN L47, MITOCHONDRIAL-RELATED"/>
    <property type="match status" value="1"/>
</dbReference>
<dbReference type="PANTHER" id="PTHR21183:SF18">
    <property type="entry name" value="LARGE RIBOSOMAL SUBUNIT PROTEIN UL29M"/>
    <property type="match status" value="1"/>
</dbReference>
<comment type="caution">
    <text evidence="8">The sequence shown here is derived from an EMBL/GenBank/DDBJ whole genome shotgun (WGS) entry which is preliminary data.</text>
</comment>
<sequence length="277" mass="31628">MARLSIVVEGGNWTEKTDPLTFFMTNSQASSNFLELSGKTRTGKPWSKDELRIKSNSDLHKLWYVLLKERNMLLTMEQAAKDEVELFPNPERIDKASLLVKESMNNLEAVVRERNEAYYLLETGESGEQPWVPKENIYGLVCNFALKEHLMPRKSNPKGYFLLWRDKDLDDFLRLYREKMQKRLEFPAPLRPPPHHADPQALPQRRPRPAQGAVPRCGRGQAGQDHEGEDLHGLRTAEHLVEHLAECPLLFAFPAIRLSVGGFLEADLAIPGCEFVA</sequence>
<dbReference type="Gene3D" id="6.10.330.20">
    <property type="match status" value="1"/>
</dbReference>
<dbReference type="OrthoDB" id="270763at2759"/>
<keyword evidence="9" id="KW-1185">Reference proteome</keyword>
<gene>
    <name evidence="8" type="ORF">HPB48_015013</name>
</gene>
<dbReference type="AlphaFoldDB" id="A0A9J6GNZ3"/>
<comment type="subcellular location">
    <subcellularLocation>
        <location evidence="1">Mitochondrion</location>
    </subcellularLocation>
</comment>
<comment type="similarity">
    <text evidence="2">Belongs to the universal ribosomal protein uL29 family.</text>
</comment>
<dbReference type="InterPro" id="IPR038340">
    <property type="entry name" value="MRP-L47_sf"/>
</dbReference>
<evidence type="ECO:0000313" key="8">
    <source>
        <dbReference type="EMBL" id="KAH9376287.1"/>
    </source>
</evidence>
<dbReference type="Proteomes" id="UP000821853">
    <property type="component" value="Unassembled WGS sequence"/>
</dbReference>
<protein>
    <recommendedName>
        <fullName evidence="6">Large ribosomal subunit protein uL29m</fullName>
    </recommendedName>
</protein>
<feature type="region of interest" description="Disordered" evidence="7">
    <location>
        <begin position="186"/>
        <end position="228"/>
    </location>
</feature>
<evidence type="ECO:0000256" key="5">
    <source>
        <dbReference type="ARBA" id="ARBA00023274"/>
    </source>
</evidence>
<dbReference type="VEuPathDB" id="VectorBase:HLOH_041464"/>
<keyword evidence="3" id="KW-0689">Ribosomal protein</keyword>
<feature type="compositionally biased region" description="Low complexity" evidence="7">
    <location>
        <begin position="199"/>
        <end position="216"/>
    </location>
</feature>
<name>A0A9J6GNZ3_HAELO</name>
<evidence type="ECO:0000256" key="2">
    <source>
        <dbReference type="ARBA" id="ARBA00009254"/>
    </source>
</evidence>
<evidence type="ECO:0000256" key="6">
    <source>
        <dbReference type="ARBA" id="ARBA00035289"/>
    </source>
</evidence>
<dbReference type="GO" id="GO:0003735">
    <property type="term" value="F:structural constituent of ribosome"/>
    <property type="evidence" value="ECO:0007669"/>
    <property type="project" value="InterPro"/>
</dbReference>
<evidence type="ECO:0000313" key="9">
    <source>
        <dbReference type="Proteomes" id="UP000821853"/>
    </source>
</evidence>
<accession>A0A9J6GNZ3</accession>
<dbReference type="EMBL" id="JABSTR010000008">
    <property type="protein sequence ID" value="KAH9376287.1"/>
    <property type="molecule type" value="Genomic_DNA"/>
</dbReference>